<feature type="transmembrane region" description="Helical" evidence="1">
    <location>
        <begin position="15"/>
        <end position="33"/>
    </location>
</feature>
<evidence type="ECO:0000313" key="2">
    <source>
        <dbReference type="EMBL" id="MCJ8500498.1"/>
    </source>
</evidence>
<comment type="caution">
    <text evidence="2">The sequence shown here is derived from an EMBL/GenBank/DDBJ whole genome shotgun (WGS) entry which is preliminary data.</text>
</comment>
<evidence type="ECO:0000313" key="3">
    <source>
        <dbReference type="Proteomes" id="UP001165427"/>
    </source>
</evidence>
<name>A0AA41R7N1_9BACT</name>
<feature type="transmembrane region" description="Helical" evidence="1">
    <location>
        <begin position="45"/>
        <end position="65"/>
    </location>
</feature>
<dbReference type="EMBL" id="JALJRB010000007">
    <property type="protein sequence ID" value="MCJ8500498.1"/>
    <property type="molecule type" value="Genomic_DNA"/>
</dbReference>
<proteinExistence type="predicted"/>
<evidence type="ECO:0000256" key="1">
    <source>
        <dbReference type="SAM" id="Phobius"/>
    </source>
</evidence>
<protein>
    <submittedName>
        <fullName evidence="2">Uncharacterized protein</fullName>
    </submittedName>
</protein>
<keyword evidence="1" id="KW-0472">Membrane</keyword>
<organism evidence="2 3">
    <name type="scientific">Desulfatitalea alkaliphila</name>
    <dbReference type="NCBI Taxonomy" id="2929485"/>
    <lineage>
        <taxon>Bacteria</taxon>
        <taxon>Pseudomonadati</taxon>
        <taxon>Thermodesulfobacteriota</taxon>
        <taxon>Desulfobacteria</taxon>
        <taxon>Desulfobacterales</taxon>
        <taxon>Desulfosarcinaceae</taxon>
        <taxon>Desulfatitalea</taxon>
    </lineage>
</organism>
<dbReference type="AlphaFoldDB" id="A0AA41R7N1"/>
<dbReference type="Proteomes" id="UP001165427">
    <property type="component" value="Unassembled WGS sequence"/>
</dbReference>
<gene>
    <name evidence="2" type="ORF">MRX98_07930</name>
</gene>
<accession>A0AA41R7N1</accession>
<keyword evidence="1" id="KW-0812">Transmembrane</keyword>
<sequence>MTNNDKPAAKDYRQLFWGIALVLAGVGVLLRNVQVMPRLAEFESFSKSVVIIFYFIGIVLIVGGAKKIVHHFKAPPADRSDPVERSGD</sequence>
<keyword evidence="3" id="KW-1185">Reference proteome</keyword>
<reference evidence="2" key="1">
    <citation type="submission" date="2022-04" db="EMBL/GenBank/DDBJ databases">
        <title>Desulfatitalea alkaliphila sp. nov., a novel anaerobic sulfate-reducing bacterium isolated from terrestrial mud volcano, Taman Peninsula, Russia.</title>
        <authorList>
            <person name="Khomyakova M.A."/>
            <person name="Merkel A.Y."/>
            <person name="Slobodkin A.I."/>
        </authorList>
    </citation>
    <scope>NUCLEOTIDE SEQUENCE</scope>
    <source>
        <strain evidence="2">M08but</strain>
    </source>
</reference>
<keyword evidence="1" id="KW-1133">Transmembrane helix</keyword>
<dbReference type="RefSeq" id="WP_246905049.1">
    <property type="nucleotide sequence ID" value="NZ_JALJRB010000007.1"/>
</dbReference>